<keyword evidence="2" id="KW-0732">Signal</keyword>
<feature type="region of interest" description="Disordered" evidence="1">
    <location>
        <begin position="307"/>
        <end position="337"/>
    </location>
</feature>
<dbReference type="InterPro" id="IPR055795">
    <property type="entry name" value="DUF7371"/>
</dbReference>
<dbReference type="Proteomes" id="UP001251528">
    <property type="component" value="Unassembled WGS sequence"/>
</dbReference>
<evidence type="ECO:0000259" key="3">
    <source>
        <dbReference type="Pfam" id="PF24086"/>
    </source>
</evidence>
<feature type="region of interest" description="Disordered" evidence="1">
    <location>
        <begin position="27"/>
        <end position="48"/>
    </location>
</feature>
<keyword evidence="5" id="KW-1185">Reference proteome</keyword>
<accession>A0AAJ0D107</accession>
<feature type="signal peptide" evidence="2">
    <location>
        <begin position="1"/>
        <end position="21"/>
    </location>
</feature>
<feature type="region of interest" description="Disordered" evidence="1">
    <location>
        <begin position="881"/>
        <end position="900"/>
    </location>
</feature>
<comment type="caution">
    <text evidence="4">The sequence shown here is derived from an EMBL/GenBank/DDBJ whole genome shotgun (WGS) entry which is preliminary data.</text>
</comment>
<feature type="compositionally biased region" description="Low complexity" evidence="1">
    <location>
        <begin position="319"/>
        <end position="337"/>
    </location>
</feature>
<feature type="compositionally biased region" description="Low complexity" evidence="1">
    <location>
        <begin position="189"/>
        <end position="202"/>
    </location>
</feature>
<feature type="compositionally biased region" description="Polar residues" evidence="1">
    <location>
        <begin position="137"/>
        <end position="182"/>
    </location>
</feature>
<evidence type="ECO:0000313" key="5">
    <source>
        <dbReference type="Proteomes" id="UP001251528"/>
    </source>
</evidence>
<evidence type="ECO:0000256" key="1">
    <source>
        <dbReference type="SAM" id="MobiDB-lite"/>
    </source>
</evidence>
<dbReference type="Pfam" id="PF24086">
    <property type="entry name" value="DUF7371"/>
    <property type="match status" value="1"/>
</dbReference>
<feature type="compositionally biased region" description="Polar residues" evidence="1">
    <location>
        <begin position="307"/>
        <end position="318"/>
    </location>
</feature>
<feature type="chain" id="PRO_5042576887" description="DUF7371 domain-containing protein" evidence="2">
    <location>
        <begin position="22"/>
        <end position="1150"/>
    </location>
</feature>
<dbReference type="EMBL" id="JASWJB010000004">
    <property type="protein sequence ID" value="KAK2616587.1"/>
    <property type="molecule type" value="Genomic_DNA"/>
</dbReference>
<protein>
    <recommendedName>
        <fullName evidence="3">DUF7371 domain-containing protein</fullName>
    </recommendedName>
</protein>
<organism evidence="4 5">
    <name type="scientific">Conoideocrella luteorostrata</name>
    <dbReference type="NCBI Taxonomy" id="1105319"/>
    <lineage>
        <taxon>Eukaryota</taxon>
        <taxon>Fungi</taxon>
        <taxon>Dikarya</taxon>
        <taxon>Ascomycota</taxon>
        <taxon>Pezizomycotina</taxon>
        <taxon>Sordariomycetes</taxon>
        <taxon>Hypocreomycetidae</taxon>
        <taxon>Hypocreales</taxon>
        <taxon>Clavicipitaceae</taxon>
        <taxon>Conoideocrella</taxon>
    </lineage>
</organism>
<feature type="compositionally biased region" description="Pro residues" evidence="1">
    <location>
        <begin position="889"/>
        <end position="900"/>
    </location>
</feature>
<reference evidence="4" key="1">
    <citation type="submission" date="2023-06" db="EMBL/GenBank/DDBJ databases">
        <title>Conoideocrella luteorostrata (Hypocreales: Clavicipitaceae), a potential biocontrol fungus for elongate hemlock scale in United States Christmas tree production areas.</title>
        <authorList>
            <person name="Barrett H."/>
            <person name="Lovett B."/>
            <person name="Macias A.M."/>
            <person name="Stajich J.E."/>
            <person name="Kasson M.T."/>
        </authorList>
    </citation>
    <scope>NUCLEOTIDE SEQUENCE</scope>
    <source>
        <strain evidence="4">ARSEF 14590</strain>
    </source>
</reference>
<proteinExistence type="predicted"/>
<feature type="region of interest" description="Disordered" evidence="1">
    <location>
        <begin position="137"/>
        <end position="222"/>
    </location>
</feature>
<sequence length="1150" mass="116681">MRTSFSIGAMVATSLLYHAAAQASYDNPDGGSDAGNPGGQDDTPQGTMTVTANGGYPNGVPSGQSCLMQETTTVFVTIYPTSPASNGNNSPSENPGSDGTAQSTVQPTRTVQVSPLGSSQDNQPTVEAFTTLTISDLWESGSSPGNNPTSASSDSAPITTGAPSEDSSSFGSGNYGTTTSASGEKPAETSGTGDTVTQVTGQNASPYNTGKDTPKPVTDGAGYTTVTDTVVEWITGSDGPSPITVVSAHTMTVPSVGTTDAPVATCWTVTGPDGKDTVVEVTLSTIRENSGTPVSVAVTTNTDGTFGPQQATSAVSEQTPVTTITATGPTPAYTGSGTTTTTSITVVGSDGVPTVVHSTWVIHSAPVTDDSGALPTGTSLSPAAGGNDVTSRTSYTVLGSDGKPTVVESTFVIPTSVVSATDLSNNLPNGATVQATPFPASQTVLTGADVPGAVTTCSSYTLLGTDGKLTIVESTYLIQGSTATPAATVIPSGVVTGVPSQTTVVPGQAVSGQMVPQPSTTCVSYTALGADGVPTVMESTIIVSNSNPLPTAASTGLSPMVPQGQTDSLPAGLQATPQADKPYTTCITVDILGPNGVATPVVETIVLTPPVSGQLGTTVPATIIGRPSVAPQALSDLPQGTVPSGLAANSITTSVTLTILGPNGPSTVVETIVITPRPQALTSGVENSLSVAEAASTGLSTSPGLQEYGPVSSPVQAISPPAVLSSASGVLPAGTDGATKSAVFTIVTGAGGIPVLSIVTDAPVSAYGDSAHSDDKGLPGTGSISQSSPGAYGWLPADASPVEYGALSLSSPQQAIPVTIQTSTWVNVIPEPTTTYTMKFALTTLATVIVPTRASVARRAIRRQDSLTIWSNSSSVVVQPLPESTSVGPSPPIEPTPMPPASSAIAPTTAMCPTGTKIGNTSLNFDTLKPGPIFNPSGDLWFSEGFLIAPLSQQAVQGYLPSSGGQLVEFVPPALTAPQAVSGCSDTAEIGVGPNSHNPCFRFNLYSANLGCAAQGTEKWCEFELSAYQYNQAAANEMSIAWSEVKRVPACPSFPNAPCPLTPVAFNGYQNITSVLIRLRVGSELRTWWADDLLFGWTDNTCAASQCRDTVAPQYVKREAVESALHNGVWHWTPTGPARLEDDYVWDSLN</sequence>
<gene>
    <name evidence="4" type="ORF">QQS21_000410</name>
</gene>
<feature type="domain" description="DUF7371" evidence="3">
    <location>
        <begin position="919"/>
        <end position="1108"/>
    </location>
</feature>
<feature type="compositionally biased region" description="Low complexity" evidence="1">
    <location>
        <begin position="80"/>
        <end position="97"/>
    </location>
</feature>
<feature type="region of interest" description="Disordered" evidence="1">
    <location>
        <begin position="79"/>
        <end position="107"/>
    </location>
</feature>
<evidence type="ECO:0000256" key="2">
    <source>
        <dbReference type="SAM" id="SignalP"/>
    </source>
</evidence>
<dbReference type="AlphaFoldDB" id="A0AAJ0D107"/>
<name>A0AAJ0D107_9HYPO</name>
<evidence type="ECO:0000313" key="4">
    <source>
        <dbReference type="EMBL" id="KAK2616587.1"/>
    </source>
</evidence>